<dbReference type="EMBL" id="JARKHS020012148">
    <property type="protein sequence ID" value="KAK8777167.1"/>
    <property type="molecule type" value="Genomic_DNA"/>
</dbReference>
<dbReference type="PRINTS" id="PR01657">
    <property type="entry name" value="MCMFAMILY"/>
</dbReference>
<keyword evidence="6" id="KW-0227">DNA damage</keyword>
<dbReference type="SMART" id="SM00382">
    <property type="entry name" value="AAA"/>
    <property type="match status" value="1"/>
</dbReference>
<dbReference type="EC" id="3.6.4.12" evidence="3"/>
<dbReference type="FunFam" id="3.40.50.300:FF:000671">
    <property type="entry name" value="DNA helicase MCM9 isoform X1"/>
    <property type="match status" value="1"/>
</dbReference>
<dbReference type="GO" id="GO:0016787">
    <property type="term" value="F:hydrolase activity"/>
    <property type="evidence" value="ECO:0007669"/>
    <property type="project" value="UniProtKB-KW"/>
</dbReference>
<evidence type="ECO:0000256" key="14">
    <source>
        <dbReference type="ARBA" id="ARBA00042301"/>
    </source>
</evidence>
<evidence type="ECO:0000256" key="7">
    <source>
        <dbReference type="ARBA" id="ARBA00022801"/>
    </source>
</evidence>
<feature type="domain" description="MCM C-terminal AAA(+) ATPase" evidence="18">
    <location>
        <begin position="294"/>
        <end position="497"/>
    </location>
</feature>
<dbReference type="PROSITE" id="PS00847">
    <property type="entry name" value="MCM_1"/>
    <property type="match status" value="1"/>
</dbReference>
<keyword evidence="12" id="KW-0539">Nucleus</keyword>
<feature type="compositionally biased region" description="Polar residues" evidence="17">
    <location>
        <begin position="731"/>
        <end position="743"/>
    </location>
</feature>
<dbReference type="InterPro" id="IPR058768">
    <property type="entry name" value="MCM9_N"/>
</dbReference>
<evidence type="ECO:0000256" key="13">
    <source>
        <dbReference type="ARBA" id="ARBA00041085"/>
    </source>
</evidence>
<keyword evidence="8" id="KW-0347">Helicase</keyword>
<evidence type="ECO:0000256" key="15">
    <source>
        <dbReference type="ARBA" id="ARBA00047995"/>
    </source>
</evidence>
<dbReference type="SUPFAM" id="SSF52540">
    <property type="entry name" value="P-loop containing nucleoside triphosphate hydrolases"/>
    <property type="match status" value="1"/>
</dbReference>
<evidence type="ECO:0000256" key="8">
    <source>
        <dbReference type="ARBA" id="ARBA00022806"/>
    </source>
</evidence>
<evidence type="ECO:0000256" key="3">
    <source>
        <dbReference type="ARBA" id="ARBA00012551"/>
    </source>
</evidence>
<accession>A0AAQ4ER26</accession>
<comment type="catalytic activity">
    <reaction evidence="15">
        <text>ATP + H2O = ADP + phosphate + H(+)</text>
        <dbReference type="Rhea" id="RHEA:13065"/>
        <dbReference type="ChEBI" id="CHEBI:15377"/>
        <dbReference type="ChEBI" id="CHEBI:15378"/>
        <dbReference type="ChEBI" id="CHEBI:30616"/>
        <dbReference type="ChEBI" id="CHEBI:43474"/>
        <dbReference type="ChEBI" id="CHEBI:456216"/>
        <dbReference type="EC" id="3.6.4.12"/>
    </reaction>
</comment>
<dbReference type="AlphaFoldDB" id="A0AAQ4ER26"/>
<dbReference type="InterPro" id="IPR018525">
    <property type="entry name" value="MCM_CS"/>
</dbReference>
<dbReference type="PROSITE" id="PS50051">
    <property type="entry name" value="MCM_2"/>
    <property type="match status" value="1"/>
</dbReference>
<protein>
    <recommendedName>
        <fullName evidence="13">DNA helicase MCM9</fullName>
        <ecNumber evidence="3">3.6.4.12</ecNumber>
    </recommendedName>
    <alternativeName>
        <fullName evidence="14">Minichromosome maintenance 9</fullName>
    </alternativeName>
</protein>
<keyword evidence="20" id="KW-1185">Reference proteome</keyword>
<dbReference type="Gene3D" id="2.20.28.10">
    <property type="match status" value="1"/>
</dbReference>
<dbReference type="Pfam" id="PF00493">
    <property type="entry name" value="MCM"/>
    <property type="match status" value="1"/>
</dbReference>
<feature type="region of interest" description="Disordered" evidence="17">
    <location>
        <begin position="1033"/>
        <end position="1056"/>
    </location>
</feature>
<dbReference type="Gene3D" id="2.40.50.140">
    <property type="entry name" value="Nucleic acid-binding proteins"/>
    <property type="match status" value="1"/>
</dbReference>
<evidence type="ECO:0000256" key="11">
    <source>
        <dbReference type="ARBA" id="ARBA00023204"/>
    </source>
</evidence>
<keyword evidence="7" id="KW-0378">Hydrolase</keyword>
<dbReference type="SUPFAM" id="SSF50249">
    <property type="entry name" value="Nucleic acid-binding proteins"/>
    <property type="match status" value="1"/>
</dbReference>
<feature type="compositionally biased region" description="Basic and acidic residues" evidence="17">
    <location>
        <begin position="1041"/>
        <end position="1056"/>
    </location>
</feature>
<feature type="region of interest" description="Disordered" evidence="17">
    <location>
        <begin position="772"/>
        <end position="829"/>
    </location>
</feature>
<dbReference type="PANTHER" id="PTHR11630:SF48">
    <property type="entry name" value="DNA HELICASE MCM9"/>
    <property type="match status" value="1"/>
</dbReference>
<dbReference type="SMART" id="SM00350">
    <property type="entry name" value="MCM"/>
    <property type="match status" value="1"/>
</dbReference>
<evidence type="ECO:0000256" key="5">
    <source>
        <dbReference type="ARBA" id="ARBA00022741"/>
    </source>
</evidence>
<evidence type="ECO:0000256" key="6">
    <source>
        <dbReference type="ARBA" id="ARBA00022763"/>
    </source>
</evidence>
<sequence>MNRIQAFLKAFLLETHKHDLEAILASDDERRHYCLRVNGTTLFDASVEFGESLLYDPVKTLDSMNVSVALALRETLDECSLQDKYCLKDNVHLRLVNLPQFIQRATLPKCKHVSRFLAITGTVLRMKGMKVLEHSRDYLCSSCGYSFTVKADLAMFCVLTKPTSCPNPIGCRSTKFVPSSKETDLSKCRDYQEVLIQEKANNLVLRNVPGSMWVVLEDDLVDSCKPGQEVVVSGILSSRQHKFVRGQRPDVNFVFHAHNIEVAEEQSASLDITAEVKKEFREFWDEHKDCPLVGRDLILASVCPQVYGLYLVKLAVALILAGGVRHCDTSGTRIRGESHLLLVGDPGTAKSQFLKYAAKMSARSVLTTGIGSTSAGLTAAAVKDGGEWQLEAGALVLADGGICCIDEFNSIREHDRGSIHEAMEQQTISVAKAGLVTKLSTRCSVLAATNPKGSCSADGELDVNTGIASPLLSRFDLVLVLKDSHNQDWDRLVSKFILQGQNPVEEREDTGFWSISRMRSYFLTIRALSPRLTGDAQRVLQEYYQCQRKVAQRDAARTTLRLLESLVRLSQGHARLMFQEEVGVQDAVVAVALMEVSMQSSALVENVDALHTGFAKDPEEEYRNQAKIILTRLGLHEILKEELRRPSGKSCDLLQRGTSPSVSSLQARICSSSVATAQNLQLACNDAQIQCTNRGKTSVSMSQSSCTVRERSQNPGMRENKEENFEEPRQAMSTGSISNQKASKNAKGKYINGSRKDIGATSVQCKETNINKENLEDSASNSRQNFKDVTAKKTKSAASVASKTSRSSEPPEECASSVKKRSEISPKSDVRQGVDIAEFLKTFVRKPRQPTSACNRNSLGNSPVPDKLDTARQQPEQVIRCHTSSPGNEDEVERSASCHGDCNQPDKLQQGLLIDTQQQTSAGVSALNEQRNESNAAVKAQKRGTDFAFSNAQANLKKFAFGKAAANTSLSTSVKAVTNGALQASSCSVDTSLSFESGSSCTSDTSSILNQSKPAVQDTTRKHTLGIIDDNELGLSDDDWMFDHLPNEKRQRRNNE</sequence>
<feature type="compositionally biased region" description="Low complexity" evidence="17">
    <location>
        <begin position="796"/>
        <end position="805"/>
    </location>
</feature>
<keyword evidence="10 16" id="KW-0238">DNA-binding</keyword>
<feature type="compositionally biased region" description="Basic and acidic residues" evidence="17">
    <location>
        <begin position="820"/>
        <end position="829"/>
    </location>
</feature>
<dbReference type="InterPro" id="IPR031327">
    <property type="entry name" value="MCM"/>
</dbReference>
<keyword evidence="4" id="KW-0235">DNA replication</keyword>
<feature type="compositionally biased region" description="Polar residues" evidence="17">
    <location>
        <begin position="871"/>
        <end position="887"/>
    </location>
</feature>
<dbReference type="GO" id="GO:0017116">
    <property type="term" value="F:single-stranded DNA helicase activity"/>
    <property type="evidence" value="ECO:0007669"/>
    <property type="project" value="TreeGrafter"/>
</dbReference>
<dbReference type="Pfam" id="PF26066">
    <property type="entry name" value="MCM9_N"/>
    <property type="match status" value="1"/>
</dbReference>
<dbReference type="GO" id="GO:0005524">
    <property type="term" value="F:ATP binding"/>
    <property type="evidence" value="ECO:0007669"/>
    <property type="project" value="UniProtKB-KW"/>
</dbReference>
<evidence type="ECO:0000313" key="20">
    <source>
        <dbReference type="Proteomes" id="UP001321473"/>
    </source>
</evidence>
<dbReference type="InterPro" id="IPR033762">
    <property type="entry name" value="MCM_OB"/>
</dbReference>
<dbReference type="InterPro" id="IPR041562">
    <property type="entry name" value="MCM_lid"/>
</dbReference>
<evidence type="ECO:0000256" key="16">
    <source>
        <dbReference type="RuleBase" id="RU004070"/>
    </source>
</evidence>
<dbReference type="GO" id="GO:0000724">
    <property type="term" value="P:double-strand break repair via homologous recombination"/>
    <property type="evidence" value="ECO:0007669"/>
    <property type="project" value="TreeGrafter"/>
</dbReference>
<dbReference type="Proteomes" id="UP001321473">
    <property type="component" value="Unassembled WGS sequence"/>
</dbReference>
<evidence type="ECO:0000313" key="19">
    <source>
        <dbReference type="EMBL" id="KAK8777167.1"/>
    </source>
</evidence>
<dbReference type="InterPro" id="IPR001208">
    <property type="entry name" value="MCM_dom"/>
</dbReference>
<evidence type="ECO:0000256" key="2">
    <source>
        <dbReference type="ARBA" id="ARBA00008010"/>
    </source>
</evidence>
<keyword evidence="11" id="KW-0234">DNA repair</keyword>
<dbReference type="Pfam" id="PF17855">
    <property type="entry name" value="MCM_lid"/>
    <property type="match status" value="1"/>
</dbReference>
<comment type="similarity">
    <text evidence="2 16">Belongs to the MCM family.</text>
</comment>
<dbReference type="GO" id="GO:0042555">
    <property type="term" value="C:MCM complex"/>
    <property type="evidence" value="ECO:0007669"/>
    <property type="project" value="TreeGrafter"/>
</dbReference>
<feature type="region of interest" description="Disordered" evidence="17">
    <location>
        <begin position="700"/>
        <end position="753"/>
    </location>
</feature>
<comment type="subcellular location">
    <subcellularLocation>
        <location evidence="1">Nucleus</location>
    </subcellularLocation>
</comment>
<evidence type="ECO:0000256" key="10">
    <source>
        <dbReference type="ARBA" id="ARBA00023125"/>
    </source>
</evidence>
<keyword evidence="5 16" id="KW-0547">Nucleotide-binding</keyword>
<evidence type="ECO:0000256" key="4">
    <source>
        <dbReference type="ARBA" id="ARBA00022705"/>
    </source>
</evidence>
<dbReference type="Pfam" id="PF17207">
    <property type="entry name" value="MCM_OB"/>
    <property type="match status" value="1"/>
</dbReference>
<gene>
    <name evidence="19" type="ORF">V5799_029488</name>
</gene>
<feature type="compositionally biased region" description="Polar residues" evidence="17">
    <location>
        <begin position="849"/>
        <end position="861"/>
    </location>
</feature>
<feature type="compositionally biased region" description="Basic and acidic residues" evidence="17">
    <location>
        <begin position="708"/>
        <end position="729"/>
    </location>
</feature>
<organism evidence="19 20">
    <name type="scientific">Amblyomma americanum</name>
    <name type="common">Lone star tick</name>
    <dbReference type="NCBI Taxonomy" id="6943"/>
    <lineage>
        <taxon>Eukaryota</taxon>
        <taxon>Metazoa</taxon>
        <taxon>Ecdysozoa</taxon>
        <taxon>Arthropoda</taxon>
        <taxon>Chelicerata</taxon>
        <taxon>Arachnida</taxon>
        <taxon>Acari</taxon>
        <taxon>Parasitiformes</taxon>
        <taxon>Ixodida</taxon>
        <taxon>Ixodoidea</taxon>
        <taxon>Ixodidae</taxon>
        <taxon>Amblyomminae</taxon>
        <taxon>Amblyomma</taxon>
    </lineage>
</organism>
<evidence type="ECO:0000256" key="9">
    <source>
        <dbReference type="ARBA" id="ARBA00022840"/>
    </source>
</evidence>
<dbReference type="Gene3D" id="3.40.50.300">
    <property type="entry name" value="P-loop containing nucleotide triphosphate hydrolases"/>
    <property type="match status" value="1"/>
</dbReference>
<evidence type="ECO:0000256" key="17">
    <source>
        <dbReference type="SAM" id="MobiDB-lite"/>
    </source>
</evidence>
<keyword evidence="9 16" id="KW-0067">ATP-binding</keyword>
<dbReference type="InterPro" id="IPR012340">
    <property type="entry name" value="NA-bd_OB-fold"/>
</dbReference>
<feature type="region of interest" description="Disordered" evidence="17">
    <location>
        <begin position="848"/>
        <end position="901"/>
    </location>
</feature>
<comment type="caution">
    <text evidence="19">The sequence shown here is derived from an EMBL/GenBank/DDBJ whole genome shotgun (WGS) entry which is preliminary data.</text>
</comment>
<name>A0AAQ4ER26_AMBAM</name>
<evidence type="ECO:0000256" key="1">
    <source>
        <dbReference type="ARBA" id="ARBA00004123"/>
    </source>
</evidence>
<dbReference type="GO" id="GO:0006260">
    <property type="term" value="P:DNA replication"/>
    <property type="evidence" value="ECO:0007669"/>
    <property type="project" value="InterPro"/>
</dbReference>
<dbReference type="InterPro" id="IPR027417">
    <property type="entry name" value="P-loop_NTPase"/>
</dbReference>
<evidence type="ECO:0000259" key="18">
    <source>
        <dbReference type="PROSITE" id="PS50051"/>
    </source>
</evidence>
<dbReference type="GO" id="GO:0003697">
    <property type="term" value="F:single-stranded DNA binding"/>
    <property type="evidence" value="ECO:0007669"/>
    <property type="project" value="TreeGrafter"/>
</dbReference>
<dbReference type="PANTHER" id="PTHR11630">
    <property type="entry name" value="DNA REPLICATION LICENSING FACTOR MCM FAMILY MEMBER"/>
    <property type="match status" value="1"/>
</dbReference>
<dbReference type="InterPro" id="IPR003593">
    <property type="entry name" value="AAA+_ATPase"/>
</dbReference>
<proteinExistence type="inferred from homology"/>
<evidence type="ECO:0000256" key="12">
    <source>
        <dbReference type="ARBA" id="ARBA00023242"/>
    </source>
</evidence>
<dbReference type="GO" id="GO:0005634">
    <property type="term" value="C:nucleus"/>
    <property type="evidence" value="ECO:0007669"/>
    <property type="project" value="UniProtKB-SubCell"/>
</dbReference>
<reference evidence="19 20" key="1">
    <citation type="journal article" date="2023" name="Arcadia Sci">
        <title>De novo assembly of a long-read Amblyomma americanum tick genome.</title>
        <authorList>
            <person name="Chou S."/>
            <person name="Poskanzer K.E."/>
            <person name="Rollins M."/>
            <person name="Thuy-Boun P.S."/>
        </authorList>
    </citation>
    <scope>NUCLEOTIDE SEQUENCE [LARGE SCALE GENOMIC DNA]</scope>
    <source>
        <strain evidence="19">F_SG_1</strain>
        <tissue evidence="19">Salivary glands</tissue>
    </source>
</reference>